<dbReference type="PANTHER" id="PTHR40459">
    <property type="entry name" value="CONSERVED HYPOTHETICAL ALANINE AND LEUCINE RICH PROTEIN"/>
    <property type="match status" value="1"/>
</dbReference>
<dbReference type="SUPFAM" id="SSF48179">
    <property type="entry name" value="6-phosphogluconate dehydrogenase C-terminal domain-like"/>
    <property type="match status" value="1"/>
</dbReference>
<dbReference type="Gene3D" id="3.40.50.720">
    <property type="entry name" value="NAD(P)-binding Rossmann-like Domain"/>
    <property type="match status" value="1"/>
</dbReference>
<dbReference type="eggNOG" id="COG5495">
    <property type="taxonomic scope" value="Bacteria"/>
</dbReference>
<dbReference type="EMBL" id="ACIJ02000021">
    <property type="protein sequence ID" value="EEX71404.1"/>
    <property type="molecule type" value="Genomic_DNA"/>
</dbReference>
<dbReference type="InterPro" id="IPR037108">
    <property type="entry name" value="TM1727-like_C_sf"/>
</dbReference>
<evidence type="ECO:0000259" key="1">
    <source>
        <dbReference type="Pfam" id="PF03807"/>
    </source>
</evidence>
<organism evidence="3 4">
    <name type="scientific">Alloprevotella tannerae ATCC 51259</name>
    <dbReference type="NCBI Taxonomy" id="626522"/>
    <lineage>
        <taxon>Bacteria</taxon>
        <taxon>Pseudomonadati</taxon>
        <taxon>Bacteroidota</taxon>
        <taxon>Bacteroidia</taxon>
        <taxon>Bacteroidales</taxon>
        <taxon>Prevotellaceae</taxon>
        <taxon>Alloprevotella</taxon>
    </lineage>
</organism>
<dbReference type="PANTHER" id="PTHR40459:SF1">
    <property type="entry name" value="CONSERVED HYPOTHETICAL ALANINE AND LEUCINE RICH PROTEIN"/>
    <property type="match status" value="1"/>
</dbReference>
<comment type="caution">
    <text evidence="3">The sequence shown here is derived from an EMBL/GenBank/DDBJ whole genome shotgun (WGS) entry which is preliminary data.</text>
</comment>
<evidence type="ECO:0008006" key="5">
    <source>
        <dbReference type="Google" id="ProtNLM"/>
    </source>
</evidence>
<dbReference type="Pfam" id="PF03807">
    <property type="entry name" value="F420_oxidored"/>
    <property type="match status" value="1"/>
</dbReference>
<sequence length="266" mass="29617">MKIGIVGSGNVASHLTRALIQAGYSIAGVCSRKLSHAEALIEEIDSLTQTAIATDRIENLLPTDILILAINDDSIQDIAQVLGKIAPKSYVFHTSGSTSLKVLSEYLPHCGVLYPLQTFSKDRKIDFSSVPLFIEASDGPTQELLRSIALSLSKRVIEMDSEQRKRMHLAAVFACNFVNHCYVLAEQEMNKCGLDFEILLPLIDETTSKVHTLSPRQAQTGPAVRNDKRIINLQKSLLGQSEQDIYQLLSDNIQRIRYDKLRPRKN</sequence>
<dbReference type="Proteomes" id="UP000003460">
    <property type="component" value="Unassembled WGS sequence"/>
</dbReference>
<dbReference type="AlphaFoldDB" id="C9LHQ0"/>
<dbReference type="Pfam" id="PF10728">
    <property type="entry name" value="DUF2520"/>
    <property type="match status" value="1"/>
</dbReference>
<dbReference type="InterPro" id="IPR008927">
    <property type="entry name" value="6-PGluconate_DH-like_C_sf"/>
</dbReference>
<dbReference type="STRING" id="626522.GCWU000325_01716"/>
<dbReference type="InterPro" id="IPR028939">
    <property type="entry name" value="P5C_Rdtase_cat_N"/>
</dbReference>
<dbReference type="GeneID" id="84576551"/>
<dbReference type="SUPFAM" id="SSF51735">
    <property type="entry name" value="NAD(P)-binding Rossmann-fold domains"/>
    <property type="match status" value="1"/>
</dbReference>
<reference evidence="3" key="1">
    <citation type="submission" date="2009-09" db="EMBL/GenBank/DDBJ databases">
        <authorList>
            <person name="Weinstock G."/>
            <person name="Sodergren E."/>
            <person name="Clifton S."/>
            <person name="Fulton L."/>
            <person name="Fulton B."/>
            <person name="Courtney L."/>
            <person name="Fronick C."/>
            <person name="Harrison M."/>
            <person name="Strong C."/>
            <person name="Farmer C."/>
            <person name="Delahaunty K."/>
            <person name="Markovic C."/>
            <person name="Hall O."/>
            <person name="Minx P."/>
            <person name="Tomlinson C."/>
            <person name="Mitreva M."/>
            <person name="Nelson J."/>
            <person name="Hou S."/>
            <person name="Wollam A."/>
            <person name="Pepin K.H."/>
            <person name="Johnson M."/>
            <person name="Bhonagiri V."/>
            <person name="Nash W.E."/>
            <person name="Warren W."/>
            <person name="Chinwalla A."/>
            <person name="Mardis E.R."/>
            <person name="Wilson R.K."/>
        </authorList>
    </citation>
    <scope>NUCLEOTIDE SEQUENCE [LARGE SCALE GENOMIC DNA]</scope>
    <source>
        <strain evidence="3">ATCC 51259</strain>
    </source>
</reference>
<dbReference type="InterPro" id="IPR018931">
    <property type="entry name" value="DUF2520"/>
</dbReference>
<feature type="domain" description="Pyrroline-5-carboxylate reductase catalytic N-terminal" evidence="1">
    <location>
        <begin position="2"/>
        <end position="82"/>
    </location>
</feature>
<proteinExistence type="predicted"/>
<evidence type="ECO:0000313" key="4">
    <source>
        <dbReference type="Proteomes" id="UP000003460"/>
    </source>
</evidence>
<accession>C9LHQ0</accession>
<name>C9LHQ0_9BACT</name>
<evidence type="ECO:0000259" key="2">
    <source>
        <dbReference type="Pfam" id="PF10728"/>
    </source>
</evidence>
<dbReference type="HOGENOM" id="CLU_055635_1_1_10"/>
<dbReference type="RefSeq" id="WP_006255495.1">
    <property type="nucleotide sequence ID" value="NZ_GG700643.1"/>
</dbReference>
<dbReference type="InterPro" id="IPR036291">
    <property type="entry name" value="NAD(P)-bd_dom_sf"/>
</dbReference>
<dbReference type="Gene3D" id="1.10.1040.20">
    <property type="entry name" value="ProC-like, C-terminal domain"/>
    <property type="match status" value="1"/>
</dbReference>
<feature type="domain" description="DUF2520" evidence="2">
    <location>
        <begin position="131"/>
        <end position="252"/>
    </location>
</feature>
<evidence type="ECO:0000313" key="3">
    <source>
        <dbReference type="EMBL" id="EEX71404.1"/>
    </source>
</evidence>
<dbReference type="OrthoDB" id="9810755at2"/>
<gene>
    <name evidence="3" type="ORF">GCWU000325_01716</name>
</gene>
<protein>
    <recommendedName>
        <fullName evidence="5">NADP oxidoreductase coenzyme F420-dependent</fullName>
    </recommendedName>
</protein>
<keyword evidence="4" id="KW-1185">Reference proteome</keyword>